<feature type="transmembrane region" description="Helical" evidence="1">
    <location>
        <begin position="6"/>
        <end position="25"/>
    </location>
</feature>
<dbReference type="KEGG" id="xfa:XF_0168"/>
<name>Q9PGX8_XYLFA</name>
<dbReference type="HOGENOM" id="CLU_3335108_0_0_6"/>
<dbReference type="Proteomes" id="UP000000812">
    <property type="component" value="Chromosome"/>
</dbReference>
<evidence type="ECO:0000313" key="2">
    <source>
        <dbReference type="EMBL" id="AAF82981.1"/>
    </source>
</evidence>
<sequence length="38" mass="4437">MEDMESFTDTLFVSVPMFGILHYGISLKRYLQIKLKQG</sequence>
<dbReference type="STRING" id="160492.XF_0168"/>
<keyword evidence="1" id="KW-0472">Membrane</keyword>
<gene>
    <name evidence="2" type="ordered locus">XF_0168</name>
</gene>
<accession>Q9PGX8</accession>
<protein>
    <submittedName>
        <fullName evidence="2">Uncharacterized protein</fullName>
    </submittedName>
</protein>
<evidence type="ECO:0000256" key="1">
    <source>
        <dbReference type="SAM" id="Phobius"/>
    </source>
</evidence>
<organism evidence="2 3">
    <name type="scientific">Xylella fastidiosa (strain 9a5c)</name>
    <dbReference type="NCBI Taxonomy" id="160492"/>
    <lineage>
        <taxon>Bacteria</taxon>
        <taxon>Pseudomonadati</taxon>
        <taxon>Pseudomonadota</taxon>
        <taxon>Gammaproteobacteria</taxon>
        <taxon>Lysobacterales</taxon>
        <taxon>Lysobacteraceae</taxon>
        <taxon>Xylella</taxon>
    </lineage>
</organism>
<dbReference type="AlphaFoldDB" id="Q9PGX8"/>
<keyword evidence="1" id="KW-1133">Transmembrane helix</keyword>
<keyword evidence="1" id="KW-0812">Transmembrane</keyword>
<dbReference type="PIR" id="D82840">
    <property type="entry name" value="D82840"/>
</dbReference>
<dbReference type="EMBL" id="AE003849">
    <property type="protein sequence ID" value="AAF82981.1"/>
    <property type="molecule type" value="Genomic_DNA"/>
</dbReference>
<reference evidence="2 3" key="1">
    <citation type="journal article" date="2000" name="Nature">
        <title>The genome sequence of the plant pathogen Xylella fastidiosa.</title>
        <authorList>
            <person name="Simpson A.J."/>
            <person name="Reinach F.C."/>
            <person name="Arruda P."/>
            <person name="Abreu F.A."/>
            <person name="Acencio M."/>
            <person name="Alvarenga R."/>
            <person name="Alves L.M."/>
            <person name="Araya J.E."/>
            <person name="Baia G.S."/>
            <person name="Baptista C.S."/>
            <person name="Barros M.H."/>
            <person name="Bonaccorsi E.D."/>
            <person name="Bordin S."/>
            <person name="Bove J.M."/>
            <person name="Briones M.R."/>
            <person name="Bueno M.R."/>
            <person name="Camargo A.A."/>
            <person name="Camargo L.E."/>
            <person name="Carraro D.M."/>
            <person name="Carrer H."/>
            <person name="Colauto N.B."/>
            <person name="Colombo C."/>
            <person name="Costa F.F."/>
            <person name="Costa M.C."/>
            <person name="Costa-Neto C.M."/>
            <person name="Coutinho L.L."/>
            <person name="Cristofani M."/>
            <person name="Dias-Neto E."/>
            <person name="Docena C."/>
            <person name="El-Dorry H."/>
            <person name="Facincani A.P."/>
            <person name="Ferreira A.J."/>
            <person name="Ferreira V.C."/>
            <person name="Ferro J.A."/>
            <person name="Fraga J.S."/>
            <person name="Franca S.C."/>
            <person name="Franco M.C."/>
            <person name="Frohme M."/>
            <person name="Furlan L.R."/>
            <person name="Garnier M."/>
            <person name="Goldman G.H."/>
            <person name="Goldman M.H."/>
            <person name="Gomes S.L."/>
            <person name="Gruber A."/>
            <person name="Ho P.L."/>
            <person name="Hoheisel J.D."/>
            <person name="Junqueira M.L."/>
            <person name="Kemper E.L."/>
            <person name="Kitajima J.P."/>
            <person name="Krieger J.E."/>
            <person name="Kuramae E.E."/>
            <person name="Laigret F."/>
            <person name="Lambais M.R."/>
            <person name="Leite L.C."/>
            <person name="Lemos E.G."/>
            <person name="Lemos M.V."/>
            <person name="Lopes S.A."/>
            <person name="Lopes C.R."/>
            <person name="Machado J.A."/>
            <person name="Machado M.A."/>
            <person name="Madeira A.M."/>
            <person name="Madeira H.M."/>
            <person name="Marino C.L."/>
            <person name="Marques M.V."/>
            <person name="Martins E.A."/>
            <person name="Martins E.M."/>
            <person name="Matsukuma A.Y."/>
            <person name="Menck C.F."/>
            <person name="Miracca E.C."/>
            <person name="Miyaki C.Y."/>
            <person name="Monteriro-Vitorello C.B."/>
            <person name="Moon D.H."/>
            <person name="Nagai M.A."/>
            <person name="Nascimento A.L."/>
            <person name="Netto L.E."/>
            <person name="Nhani A.Jr."/>
            <person name="Nobrega F.G."/>
            <person name="Nunes L.R."/>
            <person name="Oliveira M.A."/>
            <person name="de Oliveira M.C."/>
            <person name="de Oliveira R.C."/>
            <person name="Palmieri D.A."/>
            <person name="Paris A."/>
            <person name="Peixoto B.R."/>
            <person name="Pereira G.A."/>
            <person name="Pereira H.A.Jr."/>
            <person name="Pesquero J.B."/>
            <person name="Quaggio R.B."/>
            <person name="Roberto P.G."/>
            <person name="Rodrigues V."/>
            <person name="de M Rosa A.J."/>
            <person name="de Rosa V.E.Jr."/>
            <person name="de Sa R.G."/>
            <person name="Santelli R.V."/>
            <person name="Sawasaki H.E."/>
            <person name="da Silva A.C."/>
            <person name="da Silva A.M."/>
            <person name="da Silva F.R."/>
            <person name="da Silva W.A.Jr."/>
            <person name="da Silveira J.F."/>
            <person name="Silvestri M.L."/>
            <person name="Siqueira W.J."/>
            <person name="de Souza A.A."/>
            <person name="de Souza A.P."/>
            <person name="Terenzi M.F."/>
            <person name="Truffi D."/>
            <person name="Tsai S.M."/>
            <person name="Tsuhako M.H."/>
            <person name="Vallada H."/>
            <person name="Van Sluys M.A."/>
            <person name="Verjovski-Almeida S."/>
            <person name="Vettore A.L."/>
            <person name="Zago M.A."/>
            <person name="Zatz M."/>
            <person name="Meidanis J."/>
            <person name="Setubal J.C."/>
        </authorList>
    </citation>
    <scope>NUCLEOTIDE SEQUENCE [LARGE SCALE GENOMIC DNA]</scope>
    <source>
        <strain evidence="2 3">9a5c</strain>
    </source>
</reference>
<evidence type="ECO:0000313" key="3">
    <source>
        <dbReference type="Proteomes" id="UP000000812"/>
    </source>
</evidence>
<proteinExistence type="predicted"/>